<proteinExistence type="predicted"/>
<reference evidence="2 3" key="2">
    <citation type="submission" date="2018-04" db="EMBL/GenBank/DDBJ databases">
        <title>OglaRS2 (Oryza glaberrima Reference Sequence Version 2).</title>
        <authorList>
            <person name="Zhang J."/>
            <person name="Kudrna D."/>
            <person name="Lee S."/>
            <person name="Talag J."/>
            <person name="Rajasekar S."/>
            <person name="Wing R.A."/>
        </authorList>
    </citation>
    <scope>NUCLEOTIDE SEQUENCE [LARGE SCALE GENOMIC DNA]</scope>
    <source>
        <strain evidence="2 3">cv. IRGC 96717</strain>
    </source>
</reference>
<feature type="compositionally biased region" description="Basic and acidic residues" evidence="1">
    <location>
        <begin position="122"/>
        <end position="131"/>
    </location>
</feature>
<dbReference type="Proteomes" id="UP000007306">
    <property type="component" value="Chromosome 10"/>
</dbReference>
<feature type="compositionally biased region" description="Basic and acidic residues" evidence="1">
    <location>
        <begin position="182"/>
        <end position="202"/>
    </location>
</feature>
<protein>
    <submittedName>
        <fullName evidence="2">Uncharacterized protein</fullName>
    </submittedName>
</protein>
<sequence length="308" mass="34819">MEQVHLRSLNFTPNPIVVLQPQNQTQPPYNSLLNLSLKPLCISTAKPATASSSRNNGASSHDRRLLRLRRRTVVGFSGDSQGDTGGTAMRGAAGGSGVPPRELRQHAVPADVLRRAHPLRVRVPDQHGEARPRRRRRQRGEPQEPDGAGQGARDPRRPRRGPRDRRRDPRLREHVVVGVRPRQGDGRRAREARCHGGRRQGEPGEVGGVQREDVAQRRDDQRGQLRRRALVHGRRRVAGREGVDRWCGDGQAVHQHRPLVCQYHTGFLRCNLHRLVLLCVLNYSLRVITLVVSDKDVHETTFDHYFLL</sequence>
<feature type="compositionally biased region" description="Basic and acidic residues" evidence="1">
    <location>
        <begin position="210"/>
        <end position="223"/>
    </location>
</feature>
<dbReference type="Gramene" id="ORGLA10G0035700.1">
    <property type="protein sequence ID" value="ORGLA10G0035700.1"/>
    <property type="gene ID" value="ORGLA10G0035700"/>
</dbReference>
<dbReference type="HOGENOM" id="CLU_904249_0_0_1"/>
<evidence type="ECO:0000256" key="1">
    <source>
        <dbReference type="SAM" id="MobiDB-lite"/>
    </source>
</evidence>
<accession>I1QT24</accession>
<feature type="compositionally biased region" description="Basic and acidic residues" evidence="1">
    <location>
        <begin position="165"/>
        <end position="175"/>
    </location>
</feature>
<reference evidence="2" key="1">
    <citation type="submission" date="2015-06" db="UniProtKB">
        <authorList>
            <consortium name="EnsemblPlants"/>
        </authorList>
    </citation>
    <scope>IDENTIFICATION</scope>
</reference>
<dbReference type="AlphaFoldDB" id="I1QT24"/>
<feature type="region of interest" description="Disordered" evidence="1">
    <location>
        <begin position="75"/>
        <end position="224"/>
    </location>
</feature>
<dbReference type="EnsemblPlants" id="ORGLA10G0035700.1">
    <property type="protein sequence ID" value="ORGLA10G0035700.1"/>
    <property type="gene ID" value="ORGLA10G0035700"/>
</dbReference>
<keyword evidence="3" id="KW-1185">Reference proteome</keyword>
<evidence type="ECO:0000313" key="2">
    <source>
        <dbReference type="EnsemblPlants" id="ORGLA10G0035700.1"/>
    </source>
</evidence>
<feature type="region of interest" description="Disordered" evidence="1">
    <location>
        <begin position="47"/>
        <end position="66"/>
    </location>
</feature>
<name>I1QT24_ORYGL</name>
<organism evidence="2 3">
    <name type="scientific">Oryza glaberrima</name>
    <name type="common">African rice</name>
    <dbReference type="NCBI Taxonomy" id="4538"/>
    <lineage>
        <taxon>Eukaryota</taxon>
        <taxon>Viridiplantae</taxon>
        <taxon>Streptophyta</taxon>
        <taxon>Embryophyta</taxon>
        <taxon>Tracheophyta</taxon>
        <taxon>Spermatophyta</taxon>
        <taxon>Magnoliopsida</taxon>
        <taxon>Liliopsida</taxon>
        <taxon>Poales</taxon>
        <taxon>Poaceae</taxon>
        <taxon>BOP clade</taxon>
        <taxon>Oryzoideae</taxon>
        <taxon>Oryzeae</taxon>
        <taxon>Oryzinae</taxon>
        <taxon>Oryza</taxon>
    </lineage>
</organism>
<feature type="compositionally biased region" description="Polar residues" evidence="1">
    <location>
        <begin position="49"/>
        <end position="59"/>
    </location>
</feature>
<evidence type="ECO:0000313" key="3">
    <source>
        <dbReference type="Proteomes" id="UP000007306"/>
    </source>
</evidence>